<name>A0A017HL24_9RHOB</name>
<reference evidence="1 2" key="1">
    <citation type="submission" date="2013-02" db="EMBL/GenBank/DDBJ databases">
        <authorList>
            <person name="Fiebig A."/>
            <person name="Goeker M."/>
            <person name="Klenk H.-P.P."/>
        </authorList>
    </citation>
    <scope>NUCLEOTIDE SEQUENCE [LARGE SCALE GENOMIC DNA]</scope>
    <source>
        <strain evidence="1 2">DSM 19309</strain>
    </source>
</reference>
<evidence type="ECO:0000313" key="2">
    <source>
        <dbReference type="Proteomes" id="UP000019666"/>
    </source>
</evidence>
<accession>A0A017HL24</accession>
<dbReference type="EMBL" id="AOSK01000095">
    <property type="protein sequence ID" value="EYD75015.1"/>
    <property type="molecule type" value="Genomic_DNA"/>
</dbReference>
<dbReference type="HOGENOM" id="CLU_167604_0_0_5"/>
<dbReference type="Proteomes" id="UP000019666">
    <property type="component" value="Unassembled WGS sequence"/>
</dbReference>
<proteinExistence type="predicted"/>
<dbReference type="GO" id="GO:0003677">
    <property type="term" value="F:DNA binding"/>
    <property type="evidence" value="ECO:0007669"/>
    <property type="project" value="InterPro"/>
</dbReference>
<evidence type="ECO:0000313" key="1">
    <source>
        <dbReference type="EMBL" id="EYD75015.1"/>
    </source>
</evidence>
<comment type="caution">
    <text evidence="1">The sequence shown here is derived from an EMBL/GenBank/DDBJ whole genome shotgun (WGS) entry which is preliminary data.</text>
</comment>
<dbReference type="InterPro" id="IPR011010">
    <property type="entry name" value="DNA_brk_join_enz"/>
</dbReference>
<dbReference type="SUPFAM" id="SSF56349">
    <property type="entry name" value="DNA breaking-rejoining enzymes"/>
    <property type="match status" value="1"/>
</dbReference>
<dbReference type="AlphaFoldDB" id="A0A017HL24"/>
<protein>
    <submittedName>
        <fullName evidence="1">Putative integrase</fullName>
    </submittedName>
</protein>
<sequence>MLEKVKGLDPDLVFPSRMRAKDGQSRPQTDMVFRDLLLRTKRDDITVHGFRSSFRDWASESAHAEREVAEAALAHTNGNEVEQAYHRSDLLDRRRPLMGAWGRFCAGEQGTVVQMVRG</sequence>
<gene>
    <name evidence="1" type="ORF">Rumeso_03439</name>
</gene>
<dbReference type="STRING" id="442562.Rumeso_03439"/>
<organism evidence="1 2">
    <name type="scientific">Rubellimicrobium mesophilum DSM 19309</name>
    <dbReference type="NCBI Taxonomy" id="442562"/>
    <lineage>
        <taxon>Bacteria</taxon>
        <taxon>Pseudomonadati</taxon>
        <taxon>Pseudomonadota</taxon>
        <taxon>Alphaproteobacteria</taxon>
        <taxon>Rhodobacterales</taxon>
        <taxon>Roseobacteraceae</taxon>
        <taxon>Rubellimicrobium</taxon>
    </lineage>
</organism>
<keyword evidence="2" id="KW-1185">Reference proteome</keyword>